<dbReference type="KEGG" id="sbh:SBI_07412"/>
<protein>
    <submittedName>
        <fullName evidence="1">Uncharacterized protein</fullName>
    </submittedName>
</protein>
<dbReference type="Proteomes" id="UP000000377">
    <property type="component" value="Chromosome"/>
</dbReference>
<dbReference type="PATRIC" id="fig|749414.3.peg.7623"/>
<organism evidence="1 2">
    <name type="scientific">Streptomyces bingchenggensis (strain BCW-1)</name>
    <dbReference type="NCBI Taxonomy" id="749414"/>
    <lineage>
        <taxon>Bacteria</taxon>
        <taxon>Bacillati</taxon>
        <taxon>Actinomycetota</taxon>
        <taxon>Actinomycetes</taxon>
        <taxon>Kitasatosporales</taxon>
        <taxon>Streptomycetaceae</taxon>
        <taxon>Streptomyces</taxon>
    </lineage>
</organism>
<accession>D7C914</accession>
<name>D7C914_STRBB</name>
<gene>
    <name evidence="1" type="ordered locus">SBI_07412</name>
</gene>
<keyword evidence="2" id="KW-1185">Reference proteome</keyword>
<evidence type="ECO:0000313" key="1">
    <source>
        <dbReference type="EMBL" id="ADI10532.1"/>
    </source>
</evidence>
<dbReference type="HOGENOM" id="CLU_1348270_0_0_11"/>
<reference evidence="1 2" key="1">
    <citation type="journal article" date="2010" name="J. Bacteriol.">
        <title>Genome sequence of the milbemycin-producing bacterium Streptomyces bingchenggensis.</title>
        <authorList>
            <person name="Wang X.J."/>
            <person name="Yan Y.J."/>
            <person name="Zhang B."/>
            <person name="An J."/>
            <person name="Wang J.J."/>
            <person name="Tian J."/>
            <person name="Jiang L."/>
            <person name="Chen Y.H."/>
            <person name="Huang S.X."/>
            <person name="Yin M."/>
            <person name="Zhang J."/>
            <person name="Gao A.L."/>
            <person name="Liu C.X."/>
            <person name="Zhu Z.X."/>
            <person name="Xiang W.S."/>
        </authorList>
    </citation>
    <scope>NUCLEOTIDE SEQUENCE [LARGE SCALE GENOMIC DNA]</scope>
    <source>
        <strain evidence="1 2">BCW-1</strain>
    </source>
</reference>
<evidence type="ECO:0000313" key="2">
    <source>
        <dbReference type="Proteomes" id="UP000000377"/>
    </source>
</evidence>
<proteinExistence type="predicted"/>
<dbReference type="AlphaFoldDB" id="D7C914"/>
<dbReference type="EMBL" id="CP002047">
    <property type="protein sequence ID" value="ADI10532.1"/>
    <property type="molecule type" value="Genomic_DNA"/>
</dbReference>
<sequence length="203" mass="21680">MRVHLLDRWVSEDAPDAPMVLTDIRPEPNEPWMMRPDALVKTGLFPAVEHTSGTRREPHTCRAVAVAEAASAVERALLAGGSAPSPRVELLIADLRELILSQGREAVLVTAADPVTGTVVHDETHVVLAWETEHDAALRISVTPRPKGRAEPLHAACSFAACPDGVQAASEEHRLAEAKARALCAGTILAAFLKCDGRAARTA</sequence>
<dbReference type="RefSeq" id="WP_014179982.1">
    <property type="nucleotide sequence ID" value="NC_016582.1"/>
</dbReference>